<proteinExistence type="predicted"/>
<feature type="region of interest" description="Disordered" evidence="1">
    <location>
        <begin position="1"/>
        <end position="59"/>
    </location>
</feature>
<keyword evidence="3" id="KW-1185">Reference proteome</keyword>
<accession>A0AAE0NKC4</accession>
<name>A0AAE0NKC4_9PEZI</name>
<evidence type="ECO:0000256" key="1">
    <source>
        <dbReference type="SAM" id="MobiDB-lite"/>
    </source>
</evidence>
<dbReference type="AlphaFoldDB" id="A0AAE0NKC4"/>
<dbReference type="EMBL" id="JAULSN010000001">
    <property type="protein sequence ID" value="KAK3383113.1"/>
    <property type="molecule type" value="Genomic_DNA"/>
</dbReference>
<gene>
    <name evidence="2" type="ORF">B0T24DRAFT_35368</name>
</gene>
<evidence type="ECO:0000313" key="2">
    <source>
        <dbReference type="EMBL" id="KAK3383113.1"/>
    </source>
</evidence>
<comment type="caution">
    <text evidence="2">The sequence shown here is derived from an EMBL/GenBank/DDBJ whole genome shotgun (WGS) entry which is preliminary data.</text>
</comment>
<sequence>MSYRRGGSILPAVLPTQASETESAPPFPRAHEPTLAPQAPIEVARNGPDPSRASRAGMAKSLAISSASRWTRVPLSEPALDQLRTPPGIAHSSLTAAPPRLANIPHQGAGCPCCTGLCGIEGIIDTTSATLGGGRITGFRVWLVRRGRKTPSSHGRRLPILLTWRERQTERREDR</sequence>
<protein>
    <submittedName>
        <fullName evidence="2">Uncharacterized protein</fullName>
    </submittedName>
</protein>
<evidence type="ECO:0000313" key="3">
    <source>
        <dbReference type="Proteomes" id="UP001287356"/>
    </source>
</evidence>
<reference evidence="2" key="1">
    <citation type="journal article" date="2023" name="Mol. Phylogenet. Evol.">
        <title>Genome-scale phylogeny and comparative genomics of the fungal order Sordariales.</title>
        <authorList>
            <person name="Hensen N."/>
            <person name="Bonometti L."/>
            <person name="Westerberg I."/>
            <person name="Brannstrom I.O."/>
            <person name="Guillou S."/>
            <person name="Cros-Aarteil S."/>
            <person name="Calhoun S."/>
            <person name="Haridas S."/>
            <person name="Kuo A."/>
            <person name="Mondo S."/>
            <person name="Pangilinan J."/>
            <person name="Riley R."/>
            <person name="LaButti K."/>
            <person name="Andreopoulos B."/>
            <person name="Lipzen A."/>
            <person name="Chen C."/>
            <person name="Yan M."/>
            <person name="Daum C."/>
            <person name="Ng V."/>
            <person name="Clum A."/>
            <person name="Steindorff A."/>
            <person name="Ohm R.A."/>
            <person name="Martin F."/>
            <person name="Silar P."/>
            <person name="Natvig D.O."/>
            <person name="Lalanne C."/>
            <person name="Gautier V."/>
            <person name="Ament-Velasquez S.L."/>
            <person name="Kruys A."/>
            <person name="Hutchinson M.I."/>
            <person name="Powell A.J."/>
            <person name="Barry K."/>
            <person name="Miller A.N."/>
            <person name="Grigoriev I.V."/>
            <person name="Debuchy R."/>
            <person name="Gladieux P."/>
            <person name="Hiltunen Thoren M."/>
            <person name="Johannesson H."/>
        </authorList>
    </citation>
    <scope>NUCLEOTIDE SEQUENCE</scope>
    <source>
        <strain evidence="2">CBS 958.72</strain>
    </source>
</reference>
<reference evidence="2" key="2">
    <citation type="submission" date="2023-06" db="EMBL/GenBank/DDBJ databases">
        <authorList>
            <consortium name="Lawrence Berkeley National Laboratory"/>
            <person name="Haridas S."/>
            <person name="Hensen N."/>
            <person name="Bonometti L."/>
            <person name="Westerberg I."/>
            <person name="Brannstrom I.O."/>
            <person name="Guillou S."/>
            <person name="Cros-Aarteil S."/>
            <person name="Calhoun S."/>
            <person name="Kuo A."/>
            <person name="Mondo S."/>
            <person name="Pangilinan J."/>
            <person name="Riley R."/>
            <person name="Labutti K."/>
            <person name="Andreopoulos B."/>
            <person name="Lipzen A."/>
            <person name="Chen C."/>
            <person name="Yanf M."/>
            <person name="Daum C."/>
            <person name="Ng V."/>
            <person name="Clum A."/>
            <person name="Steindorff A."/>
            <person name="Ohm R."/>
            <person name="Martin F."/>
            <person name="Silar P."/>
            <person name="Natvig D."/>
            <person name="Lalanne C."/>
            <person name="Gautier V."/>
            <person name="Ament-Velasquez S.L."/>
            <person name="Kruys A."/>
            <person name="Hutchinson M.I."/>
            <person name="Powell A.J."/>
            <person name="Barry K."/>
            <person name="Miller A.N."/>
            <person name="Grigoriev I.V."/>
            <person name="Debuchy R."/>
            <person name="Gladieux P."/>
            <person name="Thoren M.H."/>
            <person name="Johannesson H."/>
        </authorList>
    </citation>
    <scope>NUCLEOTIDE SEQUENCE</scope>
    <source>
        <strain evidence="2">CBS 958.72</strain>
    </source>
</reference>
<organism evidence="2 3">
    <name type="scientific">Lasiosphaeria ovina</name>
    <dbReference type="NCBI Taxonomy" id="92902"/>
    <lineage>
        <taxon>Eukaryota</taxon>
        <taxon>Fungi</taxon>
        <taxon>Dikarya</taxon>
        <taxon>Ascomycota</taxon>
        <taxon>Pezizomycotina</taxon>
        <taxon>Sordariomycetes</taxon>
        <taxon>Sordariomycetidae</taxon>
        <taxon>Sordariales</taxon>
        <taxon>Lasiosphaeriaceae</taxon>
        <taxon>Lasiosphaeria</taxon>
    </lineage>
</organism>
<dbReference type="Proteomes" id="UP001287356">
    <property type="component" value="Unassembled WGS sequence"/>
</dbReference>